<proteinExistence type="predicted"/>
<reference evidence="1" key="1">
    <citation type="submission" date="2017-07" db="EMBL/GenBank/DDBJ databases">
        <authorList>
            <person name="Mikheyev A."/>
            <person name="Grau M."/>
        </authorList>
    </citation>
    <scope>NUCLEOTIDE SEQUENCE</scope>
    <source>
        <tissue evidence="1">Venom_gland</tissue>
    </source>
</reference>
<sequence>MEIIRNQVCLESFLQHYCGFYILVLNCELTPVCVVFINCFRESNNILTSKQTLKLRMSCWLVKSIIIDLHSEVDLLIDSLVVQHRYIHLLRKRKNGCKLKSEEFLEK</sequence>
<organism evidence="1">
    <name type="scientific">Micrurus spixii</name>
    <name type="common">Amazon coral snake</name>
    <dbReference type="NCBI Taxonomy" id="129469"/>
    <lineage>
        <taxon>Eukaryota</taxon>
        <taxon>Metazoa</taxon>
        <taxon>Chordata</taxon>
        <taxon>Craniata</taxon>
        <taxon>Vertebrata</taxon>
        <taxon>Euteleostomi</taxon>
        <taxon>Lepidosauria</taxon>
        <taxon>Squamata</taxon>
        <taxon>Bifurcata</taxon>
        <taxon>Unidentata</taxon>
        <taxon>Episquamata</taxon>
        <taxon>Toxicofera</taxon>
        <taxon>Serpentes</taxon>
        <taxon>Colubroidea</taxon>
        <taxon>Elapidae</taxon>
        <taxon>Elapinae</taxon>
        <taxon>Micrurus</taxon>
    </lineage>
</organism>
<reference evidence="1" key="2">
    <citation type="submission" date="2017-11" db="EMBL/GenBank/DDBJ databases">
        <title>Coralsnake Venomics: Analyses of Venom Gland Transcriptomes and Proteomes of Six Brazilian Taxa.</title>
        <authorList>
            <person name="Aird S.D."/>
            <person name="Jorge da Silva N."/>
            <person name="Qiu L."/>
            <person name="Villar-Briones A."/>
            <person name="Aparecida-Saddi V."/>
            <person name="Campos-Telles M.P."/>
            <person name="Grau M."/>
            <person name="Mikheyev A.S."/>
        </authorList>
    </citation>
    <scope>NUCLEOTIDE SEQUENCE</scope>
    <source>
        <tissue evidence="1">Venom_gland</tissue>
    </source>
</reference>
<dbReference type="EMBL" id="IACM01013927">
    <property type="protein sequence ID" value="LAB20443.1"/>
    <property type="molecule type" value="Transcribed_RNA"/>
</dbReference>
<dbReference type="AlphaFoldDB" id="A0A2D4LHE0"/>
<name>A0A2D4LHE0_9SAUR</name>
<protein>
    <submittedName>
        <fullName evidence="1">Uncharacterized protein</fullName>
    </submittedName>
</protein>
<dbReference type="EMBL" id="IACM01013926">
    <property type="protein sequence ID" value="LAB20441.1"/>
    <property type="molecule type" value="Transcribed_RNA"/>
</dbReference>
<accession>A0A2D4LHE0</accession>
<dbReference type="EMBL" id="IACM01013928">
    <property type="protein sequence ID" value="LAB20445.1"/>
    <property type="molecule type" value="Transcribed_RNA"/>
</dbReference>
<evidence type="ECO:0000313" key="1">
    <source>
        <dbReference type="EMBL" id="LAB20445.1"/>
    </source>
</evidence>